<dbReference type="EMBL" id="BPLR01013078">
    <property type="protein sequence ID" value="GIY58575.1"/>
    <property type="molecule type" value="Genomic_DNA"/>
</dbReference>
<evidence type="ECO:0000256" key="1">
    <source>
        <dbReference type="SAM" id="MobiDB-lite"/>
    </source>
</evidence>
<keyword evidence="3" id="KW-1185">Reference proteome</keyword>
<comment type="caution">
    <text evidence="2">The sequence shown here is derived from an EMBL/GenBank/DDBJ whole genome shotgun (WGS) entry which is preliminary data.</text>
</comment>
<name>A0AAV4UMB8_CAEEX</name>
<feature type="compositionally biased region" description="Polar residues" evidence="1">
    <location>
        <begin position="165"/>
        <end position="174"/>
    </location>
</feature>
<feature type="region of interest" description="Disordered" evidence="1">
    <location>
        <begin position="164"/>
        <end position="190"/>
    </location>
</feature>
<organism evidence="2 3">
    <name type="scientific">Caerostris extrusa</name>
    <name type="common">Bark spider</name>
    <name type="synonym">Caerostris bankana</name>
    <dbReference type="NCBI Taxonomy" id="172846"/>
    <lineage>
        <taxon>Eukaryota</taxon>
        <taxon>Metazoa</taxon>
        <taxon>Ecdysozoa</taxon>
        <taxon>Arthropoda</taxon>
        <taxon>Chelicerata</taxon>
        <taxon>Arachnida</taxon>
        <taxon>Araneae</taxon>
        <taxon>Araneomorphae</taxon>
        <taxon>Entelegynae</taxon>
        <taxon>Araneoidea</taxon>
        <taxon>Araneidae</taxon>
        <taxon>Caerostris</taxon>
    </lineage>
</organism>
<proteinExistence type="predicted"/>
<evidence type="ECO:0000313" key="2">
    <source>
        <dbReference type="EMBL" id="GIY58575.1"/>
    </source>
</evidence>
<protein>
    <submittedName>
        <fullName evidence="2">Uncharacterized protein</fullName>
    </submittedName>
</protein>
<gene>
    <name evidence="2" type="ORF">CEXT_142471</name>
</gene>
<evidence type="ECO:0000313" key="3">
    <source>
        <dbReference type="Proteomes" id="UP001054945"/>
    </source>
</evidence>
<reference evidence="2 3" key="1">
    <citation type="submission" date="2021-06" db="EMBL/GenBank/DDBJ databases">
        <title>Caerostris extrusa draft genome.</title>
        <authorList>
            <person name="Kono N."/>
            <person name="Arakawa K."/>
        </authorList>
    </citation>
    <scope>NUCLEOTIDE SEQUENCE [LARGE SCALE GENOMIC DNA]</scope>
</reference>
<sequence>MLLGYVSVSFVINLPKPVCSSPLLTTLLLIADSWMGFDRPSAVSRAQQISYDIGEKLTESLLVVQRTVCKTFYFTVRDGAIFLLSWAARTPVCNIIVVPAGIAWSSWDGNSSLIISPSLWHSLSGSPAQQTKGWLSMWNLWLQLVAPRARRNLGPVVSCFESWKPWSQSSNSEPKQARSKNLGRRWPYQK</sequence>
<accession>A0AAV4UMB8</accession>
<dbReference type="AlphaFoldDB" id="A0AAV4UMB8"/>
<dbReference type="Proteomes" id="UP001054945">
    <property type="component" value="Unassembled WGS sequence"/>
</dbReference>